<sequence>MGISVTRPDGLLEPSNRAGSLSLLDRELERLRFKLQLKKGGQLKYYLYIKLMICCFAFLPGTPIEDQVKYVSFAYLSATRIVTIVSKMVNDISLIELPIYIRQAVTYSVFMLFKLHLSRYLIDKYVDSARQSIVTVHRLFRNTLSSWKDLQNDISRTAKVLENLNMVLYNYPEIF</sequence>
<keyword evidence="2" id="KW-0805">Transcription regulation</keyword>
<dbReference type="EMBL" id="JABWAD010000054">
    <property type="protein sequence ID" value="KAF6068593.1"/>
    <property type="molecule type" value="Genomic_DNA"/>
</dbReference>
<dbReference type="Proteomes" id="UP000536275">
    <property type="component" value="Unassembled WGS sequence"/>
</dbReference>
<gene>
    <name evidence="6" type="primary">SEF1</name>
    <name evidence="6" type="ORF">FOB64_003991</name>
</gene>
<accession>A0A8H6F292</accession>
<evidence type="ECO:0000256" key="5">
    <source>
        <dbReference type="ARBA" id="ARBA00023242"/>
    </source>
</evidence>
<dbReference type="InterPro" id="IPR051089">
    <property type="entry name" value="prtT"/>
</dbReference>
<keyword evidence="5" id="KW-0539">Nucleus</keyword>
<proteinExistence type="predicted"/>
<dbReference type="PANTHER" id="PTHR31845">
    <property type="entry name" value="FINGER DOMAIN PROTEIN, PUTATIVE-RELATED"/>
    <property type="match status" value="1"/>
</dbReference>
<organism evidence="6 7">
    <name type="scientific">Candida albicans</name>
    <name type="common">Yeast</name>
    <dbReference type="NCBI Taxonomy" id="5476"/>
    <lineage>
        <taxon>Eukaryota</taxon>
        <taxon>Fungi</taxon>
        <taxon>Dikarya</taxon>
        <taxon>Ascomycota</taxon>
        <taxon>Saccharomycotina</taxon>
        <taxon>Pichiomycetes</taxon>
        <taxon>Debaryomycetaceae</taxon>
        <taxon>Candida/Lodderomyces clade</taxon>
        <taxon>Candida</taxon>
    </lineage>
</organism>
<keyword evidence="4" id="KW-0804">Transcription</keyword>
<evidence type="ECO:0000313" key="7">
    <source>
        <dbReference type="Proteomes" id="UP000536275"/>
    </source>
</evidence>
<dbReference type="AlphaFoldDB" id="A0A8H6F292"/>
<evidence type="ECO:0000256" key="2">
    <source>
        <dbReference type="ARBA" id="ARBA00023015"/>
    </source>
</evidence>
<comment type="subcellular location">
    <subcellularLocation>
        <location evidence="1">Nucleus</location>
    </subcellularLocation>
</comment>
<evidence type="ECO:0000256" key="4">
    <source>
        <dbReference type="ARBA" id="ARBA00023163"/>
    </source>
</evidence>
<dbReference type="GO" id="GO:0000981">
    <property type="term" value="F:DNA-binding transcription factor activity, RNA polymerase II-specific"/>
    <property type="evidence" value="ECO:0007669"/>
    <property type="project" value="TreeGrafter"/>
</dbReference>
<dbReference type="GO" id="GO:0000976">
    <property type="term" value="F:transcription cis-regulatory region binding"/>
    <property type="evidence" value="ECO:0007669"/>
    <property type="project" value="TreeGrafter"/>
</dbReference>
<reference evidence="6 7" key="1">
    <citation type="submission" date="2020-03" db="EMBL/GenBank/DDBJ databases">
        <title>FDA dAtabase for Regulatory Grade micrObial Sequences (FDA-ARGOS): Supporting development and validation of Infectious Disease Dx tests.</title>
        <authorList>
            <person name="Campos J."/>
            <person name="Goldberg B."/>
            <person name="Tallon L."/>
            <person name="Sadzewicz L."/>
            <person name="Vavikolanu K."/>
            <person name="Mehta A."/>
            <person name="Aluvathingal J."/>
            <person name="Nadendla S."/>
            <person name="Nandy P."/>
            <person name="Geyer C."/>
            <person name="Yan Y."/>
            <person name="Sichtig H."/>
        </authorList>
    </citation>
    <scope>NUCLEOTIDE SEQUENCE [LARGE SCALE GENOMIC DNA]</scope>
    <source>
        <strain evidence="6 7">FDAARGOS_656</strain>
    </source>
</reference>
<evidence type="ECO:0000313" key="6">
    <source>
        <dbReference type="EMBL" id="KAF6068593.1"/>
    </source>
</evidence>
<comment type="caution">
    <text evidence="6">The sequence shown here is derived from an EMBL/GenBank/DDBJ whole genome shotgun (WGS) entry which is preliminary data.</text>
</comment>
<evidence type="ECO:0000256" key="3">
    <source>
        <dbReference type="ARBA" id="ARBA00023125"/>
    </source>
</evidence>
<protein>
    <submittedName>
        <fullName evidence="6">Transcriptional regulatory protein SEF1 domain protein</fullName>
    </submittedName>
</protein>
<dbReference type="GO" id="GO:0005634">
    <property type="term" value="C:nucleus"/>
    <property type="evidence" value="ECO:0007669"/>
    <property type="project" value="UniProtKB-SubCell"/>
</dbReference>
<evidence type="ECO:0000256" key="1">
    <source>
        <dbReference type="ARBA" id="ARBA00004123"/>
    </source>
</evidence>
<keyword evidence="3" id="KW-0238">DNA-binding</keyword>
<name>A0A8H6F292_CANAX</name>
<dbReference type="PANTHER" id="PTHR31845:SF6">
    <property type="entry name" value="TRANSCRIPTION FACTOR SEF1-RELATED"/>
    <property type="match status" value="1"/>
</dbReference>